<name>A0A6H1UC17_9GAMM</name>
<dbReference type="Gene3D" id="2.40.30.170">
    <property type="match status" value="1"/>
</dbReference>
<dbReference type="Pfam" id="PF25917">
    <property type="entry name" value="BSH_RND"/>
    <property type="match status" value="1"/>
</dbReference>
<dbReference type="PANTHER" id="PTHR30469:SF20">
    <property type="entry name" value="EFFLUX RND TRANSPORTER PERIPLASMIC ADAPTOR SUBUNIT"/>
    <property type="match status" value="1"/>
</dbReference>
<dbReference type="SUPFAM" id="SSF111369">
    <property type="entry name" value="HlyD-like secretion proteins"/>
    <property type="match status" value="1"/>
</dbReference>
<dbReference type="AlphaFoldDB" id="A0A6H1UC17"/>
<dbReference type="Gene3D" id="2.40.50.100">
    <property type="match status" value="1"/>
</dbReference>
<dbReference type="PROSITE" id="PS51257">
    <property type="entry name" value="PROKAR_LIPOPROTEIN"/>
    <property type="match status" value="1"/>
</dbReference>
<dbReference type="InterPro" id="IPR006143">
    <property type="entry name" value="RND_pump_MFP"/>
</dbReference>
<dbReference type="GO" id="GO:0015562">
    <property type="term" value="F:efflux transmembrane transporter activity"/>
    <property type="evidence" value="ECO:0007669"/>
    <property type="project" value="TreeGrafter"/>
</dbReference>
<proteinExistence type="inferred from homology"/>
<dbReference type="InterPro" id="IPR058627">
    <property type="entry name" value="MdtA-like_C"/>
</dbReference>
<dbReference type="KEGG" id="fes:HER31_07000"/>
<dbReference type="EMBL" id="CP051180">
    <property type="protein sequence ID" value="QIZ76637.1"/>
    <property type="molecule type" value="Genomic_DNA"/>
</dbReference>
<dbReference type="Gene3D" id="1.10.287.470">
    <property type="entry name" value="Helix hairpin bin"/>
    <property type="match status" value="1"/>
</dbReference>
<evidence type="ECO:0000313" key="7">
    <source>
        <dbReference type="EMBL" id="QIZ76637.1"/>
    </source>
</evidence>
<keyword evidence="4" id="KW-0732">Signal</keyword>
<dbReference type="NCBIfam" id="TIGR01730">
    <property type="entry name" value="RND_mfp"/>
    <property type="match status" value="1"/>
</dbReference>
<dbReference type="Proteomes" id="UP000501602">
    <property type="component" value="Chromosome"/>
</dbReference>
<reference evidence="7 8" key="1">
    <citation type="submission" date="2020-04" db="EMBL/GenBank/DDBJ databases">
        <title>Ferrimonas sp. S7 isolated from sea water.</title>
        <authorList>
            <person name="Bae S.S."/>
            <person name="Baek K."/>
        </authorList>
    </citation>
    <scope>NUCLEOTIDE SEQUENCE [LARGE SCALE GENOMIC DNA]</scope>
    <source>
        <strain evidence="7 8">S7</strain>
    </source>
</reference>
<keyword evidence="8" id="KW-1185">Reference proteome</keyword>
<sequence>MKTTDLSAVTLVALVMLTGCDAAAVQEEQQALPRPVKLHQVQVVQQHHNRLPAIVASHKPADLAFRVSGVLTELALIEGQRVEQGQLLAQLDQRDASQALLNAQANYELAELDHQRNLKLLSKSLISKAEVDVSKAQLKSSHAALEMAENQLEYTDILAPFSGVVAKVFTENFQMVQATQVILTLQRDNLIELKAQIPESLLLHADPAVLSAQLRASASFDADQRHHPLRYLEHSSVVTSGSQSFEMTFVMEPPRDLNVVAGMSAEIEVNFDAFNAATKATVVVPQNAVEFSDGVAQSQVWVFDAHSQQVSPRLVTIGSLSDQGVEILSGLAPGTLIVETGVSILTPEQQVKPLVWPRGI</sequence>
<dbReference type="Pfam" id="PF25967">
    <property type="entry name" value="RND-MFP_C"/>
    <property type="match status" value="1"/>
</dbReference>
<protein>
    <submittedName>
        <fullName evidence="7">Efflux RND transporter periplasmic adaptor subunit</fullName>
    </submittedName>
</protein>
<comment type="subcellular location">
    <subcellularLocation>
        <location evidence="1">Cell envelope</location>
    </subcellularLocation>
</comment>
<dbReference type="InterPro" id="IPR058625">
    <property type="entry name" value="MdtA-like_BSH"/>
</dbReference>
<gene>
    <name evidence="7" type="ORF">HER31_07000</name>
</gene>
<organism evidence="7 8">
    <name type="scientific">Ferrimonas lipolytica</name>
    <dbReference type="NCBI Taxonomy" id="2724191"/>
    <lineage>
        <taxon>Bacteria</taxon>
        <taxon>Pseudomonadati</taxon>
        <taxon>Pseudomonadota</taxon>
        <taxon>Gammaproteobacteria</taxon>
        <taxon>Alteromonadales</taxon>
        <taxon>Ferrimonadaceae</taxon>
        <taxon>Ferrimonas</taxon>
    </lineage>
</organism>
<dbReference type="GO" id="GO:1990281">
    <property type="term" value="C:efflux pump complex"/>
    <property type="evidence" value="ECO:0007669"/>
    <property type="project" value="TreeGrafter"/>
</dbReference>
<comment type="similarity">
    <text evidence="2">Belongs to the membrane fusion protein (MFP) (TC 8.A.1) family.</text>
</comment>
<evidence type="ECO:0000256" key="4">
    <source>
        <dbReference type="SAM" id="SignalP"/>
    </source>
</evidence>
<evidence type="ECO:0000256" key="1">
    <source>
        <dbReference type="ARBA" id="ARBA00004196"/>
    </source>
</evidence>
<feature type="chain" id="PRO_5026249117" evidence="4">
    <location>
        <begin position="25"/>
        <end position="360"/>
    </location>
</feature>
<evidence type="ECO:0000313" key="8">
    <source>
        <dbReference type="Proteomes" id="UP000501602"/>
    </source>
</evidence>
<keyword evidence="3" id="KW-0813">Transport</keyword>
<feature type="domain" description="Multidrug resistance protein MdtA-like barrel-sandwich hybrid" evidence="5">
    <location>
        <begin position="61"/>
        <end position="180"/>
    </location>
</feature>
<dbReference type="RefSeq" id="WP_168659899.1">
    <property type="nucleotide sequence ID" value="NZ_CP051180.1"/>
</dbReference>
<evidence type="ECO:0000259" key="6">
    <source>
        <dbReference type="Pfam" id="PF25967"/>
    </source>
</evidence>
<evidence type="ECO:0000259" key="5">
    <source>
        <dbReference type="Pfam" id="PF25917"/>
    </source>
</evidence>
<feature type="signal peptide" evidence="4">
    <location>
        <begin position="1"/>
        <end position="24"/>
    </location>
</feature>
<evidence type="ECO:0000256" key="3">
    <source>
        <dbReference type="ARBA" id="ARBA00022448"/>
    </source>
</evidence>
<feature type="domain" description="Multidrug resistance protein MdtA-like C-terminal permuted SH3" evidence="6">
    <location>
        <begin position="282"/>
        <end position="338"/>
    </location>
</feature>
<dbReference type="Gene3D" id="2.40.420.20">
    <property type="match status" value="1"/>
</dbReference>
<dbReference type="PANTHER" id="PTHR30469">
    <property type="entry name" value="MULTIDRUG RESISTANCE PROTEIN MDTA"/>
    <property type="match status" value="1"/>
</dbReference>
<evidence type="ECO:0000256" key="2">
    <source>
        <dbReference type="ARBA" id="ARBA00009477"/>
    </source>
</evidence>
<accession>A0A6H1UC17</accession>